<reference evidence="8 9" key="1">
    <citation type="submission" date="2019-07" db="EMBL/GenBank/DDBJ databases">
        <title>Whole genome shotgun sequence of Staphylococcus piscifermentans NBRC 109625.</title>
        <authorList>
            <person name="Hosoyama A."/>
            <person name="Uohara A."/>
            <person name="Ohji S."/>
            <person name="Ichikawa N."/>
        </authorList>
    </citation>
    <scope>NUCLEOTIDE SEQUENCE [LARGE SCALE GENOMIC DNA]</scope>
    <source>
        <strain evidence="8 9">NBRC 109625</strain>
    </source>
</reference>
<keyword evidence="9" id="KW-1185">Reference proteome</keyword>
<protein>
    <submittedName>
        <fullName evidence="8">UPF0382 membrane protein</fullName>
    </submittedName>
</protein>
<keyword evidence="5 6" id="KW-0472">Membrane</keyword>
<dbReference type="AlphaFoldDB" id="A0A239UGP6"/>
<keyword evidence="7" id="KW-0732">Signal</keyword>
<feature type="chain" id="PRO_5038773831" evidence="7">
    <location>
        <begin position="31"/>
        <end position="127"/>
    </location>
</feature>
<dbReference type="GO" id="GO:0005886">
    <property type="term" value="C:plasma membrane"/>
    <property type="evidence" value="ECO:0007669"/>
    <property type="project" value="TreeGrafter"/>
</dbReference>
<evidence type="ECO:0000313" key="9">
    <source>
        <dbReference type="Proteomes" id="UP000321736"/>
    </source>
</evidence>
<feature type="transmembrane region" description="Helical" evidence="6">
    <location>
        <begin position="74"/>
        <end position="94"/>
    </location>
</feature>
<name>A0A239UGP6_9STAP</name>
<dbReference type="PANTHER" id="PTHR43461:SF1">
    <property type="entry name" value="TRANSMEMBRANE PROTEIN 256"/>
    <property type="match status" value="1"/>
</dbReference>
<keyword evidence="4 6" id="KW-1133">Transmembrane helix</keyword>
<evidence type="ECO:0000256" key="1">
    <source>
        <dbReference type="ARBA" id="ARBA00004141"/>
    </source>
</evidence>
<proteinExistence type="inferred from homology"/>
<feature type="transmembrane region" description="Helical" evidence="6">
    <location>
        <begin position="100"/>
        <end position="123"/>
    </location>
</feature>
<accession>A0A239UGP6</accession>
<organism evidence="8 9">
    <name type="scientific">Staphylococcus piscifermentans</name>
    <dbReference type="NCBI Taxonomy" id="70258"/>
    <lineage>
        <taxon>Bacteria</taxon>
        <taxon>Bacillati</taxon>
        <taxon>Bacillota</taxon>
        <taxon>Bacilli</taxon>
        <taxon>Bacillales</taxon>
        <taxon>Staphylococcaceae</taxon>
        <taxon>Staphylococcus</taxon>
    </lineage>
</organism>
<evidence type="ECO:0000256" key="6">
    <source>
        <dbReference type="SAM" id="Phobius"/>
    </source>
</evidence>
<evidence type="ECO:0000256" key="5">
    <source>
        <dbReference type="ARBA" id="ARBA00023136"/>
    </source>
</evidence>
<dbReference type="Pfam" id="PF04241">
    <property type="entry name" value="DUF423"/>
    <property type="match status" value="1"/>
</dbReference>
<comment type="caution">
    <text evidence="8">The sequence shown here is derived from an EMBL/GenBank/DDBJ whole genome shotgun (WGS) entry which is preliminary data.</text>
</comment>
<evidence type="ECO:0000256" key="3">
    <source>
        <dbReference type="ARBA" id="ARBA00022692"/>
    </source>
</evidence>
<comment type="similarity">
    <text evidence="2">Belongs to the UPF0382 family.</text>
</comment>
<evidence type="ECO:0000256" key="7">
    <source>
        <dbReference type="SAM" id="SignalP"/>
    </source>
</evidence>
<evidence type="ECO:0000256" key="4">
    <source>
        <dbReference type="ARBA" id="ARBA00022989"/>
    </source>
</evidence>
<keyword evidence="3 6" id="KW-0812">Transmembrane</keyword>
<gene>
    <name evidence="8" type="ORF">SPI02_22390</name>
</gene>
<feature type="transmembrane region" description="Helical" evidence="6">
    <location>
        <begin position="51"/>
        <end position="67"/>
    </location>
</feature>
<sequence>MNLKSMKTFLALGAGAAALSVATGAFGAHALEGKLSEHYIDVWQKATQYEMYHSLGLIGIGILSGTTKMNLKAAGWMMFGGIVIFSGSLYVLSLTQIKPLGAITPIGGVLFIASWVTLLAQALKIKK</sequence>
<evidence type="ECO:0000313" key="8">
    <source>
        <dbReference type="EMBL" id="GEP85654.1"/>
    </source>
</evidence>
<dbReference type="InterPro" id="IPR006696">
    <property type="entry name" value="DUF423"/>
</dbReference>
<comment type="subcellular location">
    <subcellularLocation>
        <location evidence="1">Membrane</location>
        <topology evidence="1">Multi-pass membrane protein</topology>
    </subcellularLocation>
</comment>
<dbReference type="EMBL" id="BKAR01000037">
    <property type="protein sequence ID" value="GEP85654.1"/>
    <property type="molecule type" value="Genomic_DNA"/>
</dbReference>
<dbReference type="Proteomes" id="UP000321736">
    <property type="component" value="Unassembled WGS sequence"/>
</dbReference>
<feature type="signal peptide" evidence="7">
    <location>
        <begin position="1"/>
        <end position="30"/>
    </location>
</feature>
<dbReference type="PANTHER" id="PTHR43461">
    <property type="entry name" value="TRANSMEMBRANE PROTEIN 256"/>
    <property type="match status" value="1"/>
</dbReference>
<evidence type="ECO:0000256" key="2">
    <source>
        <dbReference type="ARBA" id="ARBA00009694"/>
    </source>
</evidence>